<reference evidence="3" key="1">
    <citation type="journal article" date="2019" name="bioRxiv">
        <title>Genomics, evolutionary history and diagnostics of the Alternaria alternata species group including apple and Asian pear pathotypes.</title>
        <authorList>
            <person name="Armitage A.D."/>
            <person name="Cockerton H.M."/>
            <person name="Sreenivasaprasad S."/>
            <person name="Woodhall J.W."/>
            <person name="Lane C.R."/>
            <person name="Harrison R.J."/>
            <person name="Clarkson J.P."/>
        </authorList>
    </citation>
    <scope>NUCLEOTIDE SEQUENCE [LARGE SCALE GENOMIC DNA]</scope>
    <source>
        <strain evidence="3">FERA 635</strain>
    </source>
</reference>
<evidence type="ECO:0000313" key="2">
    <source>
        <dbReference type="EMBL" id="RYO02793.1"/>
    </source>
</evidence>
<comment type="caution">
    <text evidence="2">The sequence shown here is derived from an EMBL/GenBank/DDBJ whole genome shotgun (WGS) entry which is preliminary data.</text>
</comment>
<dbReference type="Proteomes" id="UP000293195">
    <property type="component" value="Unassembled WGS sequence"/>
</dbReference>
<dbReference type="Pfam" id="PF06985">
    <property type="entry name" value="HET"/>
    <property type="match status" value="1"/>
</dbReference>
<sequence>MRLLNARTYELQTFLGKDKPNYAILSHTWEDGEVLFEDIQNTSRNDWSAKKGYFKIKKTCDQALQDGLDFVWIDTCNINKDSSSELSEAINSMFKWYRDATICYAYISDIKAVYGWSFSGCRWFTRGWTLQEVIAPNRVHFYDRDWCHLGSRISLAKELSGFSGIDESVLLRRDHSEDICYCCKSPGSFEDARSMLDKFSVAQKMRWASKRTTTREEDIAYCLMGLFDVNMPLLYGEGSKAFFRLQKAILEMRSDHSIFAFRSCLSNVVGLNSPRFLAPDPTVFCDDFWSIHTPAHVTHTSLLGTTLSIDMLLCPVIKWSSPGHDYLGILDCLMDGDPHARPAILLSAINEDRTIFCCTTKTHNLFLLHSSRFGKARAMIDNTSRPDIPELIYQPRDIKRRRISIVGEDVAIRTFRHHTSTRYVQVNISPIFRDLGYQYASSLPLTEEHMIFADFQTGAIEILHEQAGKLHVQWGKDVHGLLSCNISSFSSLPNEHTTQKKTGLQFKTDSSFPSDSVTTSHIELGKSKSIVIKGPGTTTLEVWISISETTFIGRRRFALAVHGKIKKF</sequence>
<dbReference type="PANTHER" id="PTHR10622:SF10">
    <property type="entry name" value="HET DOMAIN-CONTAINING PROTEIN"/>
    <property type="match status" value="1"/>
</dbReference>
<dbReference type="InterPro" id="IPR010730">
    <property type="entry name" value="HET"/>
</dbReference>
<protein>
    <recommendedName>
        <fullName evidence="1">Heterokaryon incompatibility domain-containing protein</fullName>
    </recommendedName>
</protein>
<gene>
    <name evidence="2" type="ORF">AA0119_g5372</name>
</gene>
<dbReference type="PANTHER" id="PTHR10622">
    <property type="entry name" value="HET DOMAIN-CONTAINING PROTEIN"/>
    <property type="match status" value="1"/>
</dbReference>
<accession>A0ABY0GFD8</accession>
<evidence type="ECO:0000259" key="1">
    <source>
        <dbReference type="Pfam" id="PF06985"/>
    </source>
</evidence>
<dbReference type="EMBL" id="PDXF01000015">
    <property type="protein sequence ID" value="RYO02793.1"/>
    <property type="molecule type" value="Genomic_DNA"/>
</dbReference>
<name>A0ABY0GFD8_9PLEO</name>
<keyword evidence="3" id="KW-1185">Reference proteome</keyword>
<organism evidence="2 3">
    <name type="scientific">Alternaria tenuissima</name>
    <dbReference type="NCBI Taxonomy" id="119927"/>
    <lineage>
        <taxon>Eukaryota</taxon>
        <taxon>Fungi</taxon>
        <taxon>Dikarya</taxon>
        <taxon>Ascomycota</taxon>
        <taxon>Pezizomycotina</taxon>
        <taxon>Dothideomycetes</taxon>
        <taxon>Pleosporomycetidae</taxon>
        <taxon>Pleosporales</taxon>
        <taxon>Pleosporineae</taxon>
        <taxon>Pleosporaceae</taxon>
        <taxon>Alternaria</taxon>
        <taxon>Alternaria sect. Alternaria</taxon>
        <taxon>Alternaria alternata complex</taxon>
    </lineage>
</organism>
<proteinExistence type="predicted"/>
<evidence type="ECO:0000313" key="3">
    <source>
        <dbReference type="Proteomes" id="UP000293195"/>
    </source>
</evidence>
<feature type="domain" description="Heterokaryon incompatibility" evidence="1">
    <location>
        <begin position="22"/>
        <end position="111"/>
    </location>
</feature>